<dbReference type="PRINTS" id="PR02070">
    <property type="entry name" value="NGLYCOSEOS1"/>
</dbReference>
<dbReference type="InterPro" id="IPR021100">
    <property type="entry name" value="N-glycosylation_EOS1"/>
</dbReference>
<organism evidence="3 4">
    <name type="scientific">Diutina rugosa</name>
    <name type="common">Yeast</name>
    <name type="synonym">Candida rugosa</name>
    <dbReference type="NCBI Taxonomy" id="5481"/>
    <lineage>
        <taxon>Eukaryota</taxon>
        <taxon>Fungi</taxon>
        <taxon>Dikarya</taxon>
        <taxon>Ascomycota</taxon>
        <taxon>Saccharomycotina</taxon>
        <taxon>Pichiomycetes</taxon>
        <taxon>Debaryomycetaceae</taxon>
        <taxon>Diutina</taxon>
    </lineage>
</organism>
<dbReference type="OMA" id="HIWIFIS"/>
<dbReference type="Pfam" id="PF12326">
    <property type="entry name" value="EOS1"/>
    <property type="match status" value="2"/>
</dbReference>
<feature type="transmembrane region" description="Helical" evidence="2">
    <location>
        <begin position="203"/>
        <end position="229"/>
    </location>
</feature>
<keyword evidence="2" id="KW-0472">Membrane</keyword>
<keyword evidence="2" id="KW-1133">Transmembrane helix</keyword>
<sequence>MGLRDSFRRRFDVPLESHQVEEDYSTAVRISNESHLPRSQSASTLSAMPGVDRRVSSSVPPSYPSEEVPSYEDSQLQHSSGVQRAPAMPVARHSYVAPQAMTLEPSSSSSSQNSVANVPPSPRRISQTEQHIQNERAQRIKQLGLKFLNARQHTALALCRDISLSTPLWGLFQSWKQVFFGHEGSSEAILNTSLTSARVSEHFLTGVWCIVSAFLTYAVIDGLLVRWIVTYSTSAAIVRVLSMSIMLIALESYLVSTFSAQGYTYGLHIWILISCALTLLYTVQNFITSNIDVKGKKRRRFFDFYKIVVFAVVPVGMASFITMIVLLRSLLILRIDIEDVRGHWHSNI</sequence>
<dbReference type="AlphaFoldDB" id="A0A642UGX5"/>
<feature type="transmembrane region" description="Helical" evidence="2">
    <location>
        <begin position="267"/>
        <end position="287"/>
    </location>
</feature>
<accession>A0A642UGX5</accession>
<proteinExistence type="predicted"/>
<keyword evidence="2" id="KW-0812">Transmembrane</keyword>
<dbReference type="OrthoDB" id="2139606at2759"/>
<feature type="region of interest" description="Disordered" evidence="1">
    <location>
        <begin position="102"/>
        <end position="131"/>
    </location>
</feature>
<feature type="compositionally biased region" description="Low complexity" evidence="1">
    <location>
        <begin position="105"/>
        <end position="118"/>
    </location>
</feature>
<name>A0A642UGX5_DIURU</name>
<gene>
    <name evidence="3" type="ORF">DIURU_004568</name>
</gene>
<dbReference type="PANTHER" id="PTHR28147">
    <property type="entry name" value="N-GLYCOSYLATION PROTEIN EOS1"/>
    <property type="match status" value="1"/>
</dbReference>
<keyword evidence="4" id="KW-1185">Reference proteome</keyword>
<evidence type="ECO:0000313" key="3">
    <source>
        <dbReference type="EMBL" id="KAA8898724.1"/>
    </source>
</evidence>
<evidence type="ECO:0008006" key="5">
    <source>
        <dbReference type="Google" id="ProtNLM"/>
    </source>
</evidence>
<dbReference type="VEuPathDB" id="FungiDB:DIURU_004568"/>
<dbReference type="EMBL" id="SWFT01000137">
    <property type="protein sequence ID" value="KAA8898724.1"/>
    <property type="molecule type" value="Genomic_DNA"/>
</dbReference>
<dbReference type="GO" id="GO:0005789">
    <property type="term" value="C:endoplasmic reticulum membrane"/>
    <property type="evidence" value="ECO:0007669"/>
    <property type="project" value="InterPro"/>
</dbReference>
<dbReference type="GO" id="GO:0034599">
    <property type="term" value="P:cellular response to oxidative stress"/>
    <property type="evidence" value="ECO:0007669"/>
    <property type="project" value="InterPro"/>
</dbReference>
<feature type="transmembrane region" description="Helical" evidence="2">
    <location>
        <begin position="307"/>
        <end position="327"/>
    </location>
</feature>
<dbReference type="GeneID" id="54783219"/>
<evidence type="ECO:0000256" key="2">
    <source>
        <dbReference type="SAM" id="Phobius"/>
    </source>
</evidence>
<comment type="caution">
    <text evidence="3">The sequence shown here is derived from an EMBL/GenBank/DDBJ whole genome shotgun (WGS) entry which is preliminary data.</text>
</comment>
<dbReference type="Proteomes" id="UP000449547">
    <property type="component" value="Unassembled WGS sequence"/>
</dbReference>
<evidence type="ECO:0000313" key="4">
    <source>
        <dbReference type="Proteomes" id="UP000449547"/>
    </source>
</evidence>
<dbReference type="PANTHER" id="PTHR28147:SF1">
    <property type="entry name" value="N-GLYCOSYLATION PROTEIN EOS1"/>
    <property type="match status" value="1"/>
</dbReference>
<dbReference type="RefSeq" id="XP_034010649.1">
    <property type="nucleotide sequence ID" value="XM_034157455.1"/>
</dbReference>
<feature type="region of interest" description="Disordered" evidence="1">
    <location>
        <begin position="31"/>
        <end position="88"/>
    </location>
</feature>
<dbReference type="GO" id="GO:0006487">
    <property type="term" value="P:protein N-linked glycosylation"/>
    <property type="evidence" value="ECO:0007669"/>
    <property type="project" value="TreeGrafter"/>
</dbReference>
<feature type="transmembrane region" description="Helical" evidence="2">
    <location>
        <begin position="235"/>
        <end position="255"/>
    </location>
</feature>
<feature type="compositionally biased region" description="Low complexity" evidence="1">
    <location>
        <begin position="56"/>
        <end position="74"/>
    </location>
</feature>
<reference evidence="3 4" key="1">
    <citation type="submission" date="2019-07" db="EMBL/GenBank/DDBJ databases">
        <title>Genome assembly of two rare yeast pathogens: Diutina rugosa and Trichomonascus ciferrii.</title>
        <authorList>
            <person name="Mixao V."/>
            <person name="Saus E."/>
            <person name="Hansen A."/>
            <person name="Lass-Flor C."/>
            <person name="Gabaldon T."/>
        </authorList>
    </citation>
    <scope>NUCLEOTIDE SEQUENCE [LARGE SCALE GENOMIC DNA]</scope>
    <source>
        <strain evidence="3 4">CBS 613</strain>
    </source>
</reference>
<evidence type="ECO:0000256" key="1">
    <source>
        <dbReference type="SAM" id="MobiDB-lite"/>
    </source>
</evidence>
<feature type="compositionally biased region" description="Polar residues" evidence="1">
    <location>
        <begin position="31"/>
        <end position="46"/>
    </location>
</feature>
<protein>
    <recommendedName>
        <fullName evidence="5">N-glycosylation protein EOS1</fullName>
    </recommendedName>
</protein>